<proteinExistence type="predicted"/>
<sequence length="93" mass="9832">MLAGLLSAQKEVKVASDCPTPRLVETPVAAVLPLPVDGGSLGIAICDDREWGAPADFTAELNKTSQMPSRGVPARVWLSAQVATWEEQSQGDE</sequence>
<organism evidence="1 2">
    <name type="scientific">Tupaia chinensis</name>
    <name type="common">Chinese tree shrew</name>
    <name type="synonym">Tupaia belangeri chinensis</name>
    <dbReference type="NCBI Taxonomy" id="246437"/>
    <lineage>
        <taxon>Eukaryota</taxon>
        <taxon>Metazoa</taxon>
        <taxon>Chordata</taxon>
        <taxon>Craniata</taxon>
        <taxon>Vertebrata</taxon>
        <taxon>Euteleostomi</taxon>
        <taxon>Mammalia</taxon>
        <taxon>Eutheria</taxon>
        <taxon>Euarchontoglires</taxon>
        <taxon>Scandentia</taxon>
        <taxon>Tupaiidae</taxon>
        <taxon>Tupaia</taxon>
    </lineage>
</organism>
<dbReference type="Proteomes" id="UP000011518">
    <property type="component" value="Unassembled WGS sequence"/>
</dbReference>
<evidence type="ECO:0000313" key="1">
    <source>
        <dbReference type="EMBL" id="ELW67403.1"/>
    </source>
</evidence>
<protein>
    <submittedName>
        <fullName evidence="1">Uncharacterized protein</fullName>
    </submittedName>
</protein>
<reference evidence="2" key="1">
    <citation type="submission" date="2012-07" db="EMBL/GenBank/DDBJ databases">
        <title>Genome of the Chinese tree shrew, a rising model animal genetically related to primates.</title>
        <authorList>
            <person name="Zhang G."/>
            <person name="Fan Y."/>
            <person name="Yao Y."/>
            <person name="Huang Z."/>
        </authorList>
    </citation>
    <scope>NUCLEOTIDE SEQUENCE [LARGE SCALE GENOMIC DNA]</scope>
</reference>
<dbReference type="AlphaFoldDB" id="L9KXG2"/>
<evidence type="ECO:0000313" key="2">
    <source>
        <dbReference type="Proteomes" id="UP000011518"/>
    </source>
</evidence>
<reference evidence="2" key="2">
    <citation type="journal article" date="2013" name="Nat. Commun.">
        <title>Genome of the Chinese tree shrew.</title>
        <authorList>
            <person name="Fan Y."/>
            <person name="Huang Z.Y."/>
            <person name="Cao C.C."/>
            <person name="Chen C.S."/>
            <person name="Chen Y.X."/>
            <person name="Fan D.D."/>
            <person name="He J."/>
            <person name="Hou H.L."/>
            <person name="Hu L."/>
            <person name="Hu X.T."/>
            <person name="Jiang X.T."/>
            <person name="Lai R."/>
            <person name="Lang Y.S."/>
            <person name="Liang B."/>
            <person name="Liao S.G."/>
            <person name="Mu D."/>
            <person name="Ma Y.Y."/>
            <person name="Niu Y.Y."/>
            <person name="Sun X.Q."/>
            <person name="Xia J.Q."/>
            <person name="Xiao J."/>
            <person name="Xiong Z.Q."/>
            <person name="Xu L."/>
            <person name="Yang L."/>
            <person name="Zhang Y."/>
            <person name="Zhao W."/>
            <person name="Zhao X.D."/>
            <person name="Zheng Y.T."/>
            <person name="Zhou J.M."/>
            <person name="Zhu Y.B."/>
            <person name="Zhang G.J."/>
            <person name="Wang J."/>
            <person name="Yao Y.G."/>
        </authorList>
    </citation>
    <scope>NUCLEOTIDE SEQUENCE [LARGE SCALE GENOMIC DNA]</scope>
</reference>
<gene>
    <name evidence="1" type="ORF">TREES_T100014623</name>
</gene>
<dbReference type="InParanoid" id="L9KXG2"/>
<accession>L9KXG2</accession>
<dbReference type="EMBL" id="KB320617">
    <property type="protein sequence ID" value="ELW67403.1"/>
    <property type="molecule type" value="Genomic_DNA"/>
</dbReference>
<name>L9KXG2_TUPCH</name>
<keyword evidence="2" id="KW-1185">Reference proteome</keyword>